<feature type="compositionally biased region" description="Polar residues" evidence="1">
    <location>
        <begin position="123"/>
        <end position="137"/>
    </location>
</feature>
<name>A0A9P7KH83_9AGAR</name>
<evidence type="ECO:0000313" key="3">
    <source>
        <dbReference type="Proteomes" id="UP000717328"/>
    </source>
</evidence>
<feature type="compositionally biased region" description="Basic and acidic residues" evidence="1">
    <location>
        <begin position="86"/>
        <end position="101"/>
    </location>
</feature>
<evidence type="ECO:0000256" key="1">
    <source>
        <dbReference type="SAM" id="MobiDB-lite"/>
    </source>
</evidence>
<feature type="compositionally biased region" description="Low complexity" evidence="1">
    <location>
        <begin position="157"/>
        <end position="168"/>
    </location>
</feature>
<dbReference type="AlphaFoldDB" id="A0A9P7KH83"/>
<proteinExistence type="predicted"/>
<feature type="compositionally biased region" description="Polar residues" evidence="1">
    <location>
        <begin position="169"/>
        <end position="181"/>
    </location>
</feature>
<gene>
    <name evidence="2" type="ORF">H0H81_003874</name>
</gene>
<reference evidence="2" key="2">
    <citation type="submission" date="2021-10" db="EMBL/GenBank/DDBJ databases">
        <title>Phylogenomics reveals ancestral predisposition of the termite-cultivated fungus Termitomyces towards a domesticated lifestyle.</title>
        <authorList>
            <person name="Auxier B."/>
            <person name="Grum-Grzhimaylo A."/>
            <person name="Cardenas M.E."/>
            <person name="Lodge J.D."/>
            <person name="Laessoe T."/>
            <person name="Pedersen O."/>
            <person name="Smith M.E."/>
            <person name="Kuyper T.W."/>
            <person name="Franco-Molano E.A."/>
            <person name="Baroni T.J."/>
            <person name="Aanen D.K."/>
        </authorList>
    </citation>
    <scope>NUCLEOTIDE SEQUENCE</scope>
    <source>
        <strain evidence="2">D49</strain>
    </source>
</reference>
<feature type="region of interest" description="Disordered" evidence="1">
    <location>
        <begin position="73"/>
        <end position="231"/>
    </location>
</feature>
<evidence type="ECO:0000313" key="2">
    <source>
        <dbReference type="EMBL" id="KAG5649439.1"/>
    </source>
</evidence>
<protein>
    <submittedName>
        <fullName evidence="2">Uncharacterized protein</fullName>
    </submittedName>
</protein>
<feature type="compositionally biased region" description="Low complexity" evidence="1">
    <location>
        <begin position="326"/>
        <end position="351"/>
    </location>
</feature>
<accession>A0A9P7KH83</accession>
<sequence length="368" mass="40394">MTEYTTSPQAIREYMTSRERTAYWVQSHEDTEFYSPSAAPTVIDDWIPSSPMSVAESSNSVPPTMVLRWGNGIPDIPIPNIAETQRPGRSDRKSRRRDTSRSRSPHTSTNPSSFPHNRGRAGSHSQAPRSPLAQSFPYNPDHYPEGAPQAPEEIRVLPSHAPLPSSSSNTRSKSLPRSSNFHAGPPPPGPMPRSRTPFPNHSRSQSHSQAPHPTPSVPFTAEPWHQYNQGRPLPLNLNKQAPAIIYAPSSTSSRPHYAPPQMYHHPPQMGANGMIYSHSAPVHSTRRGYQGTTSPPSHAQLDHVRGDHGRTWDSRANGHGRDRAHSLSLVPPGLSPDSSSSSTHSRDSGSTYYVLPSPGQKVHVIVSI</sequence>
<dbReference type="Proteomes" id="UP000717328">
    <property type="component" value="Unassembled WGS sequence"/>
</dbReference>
<keyword evidence="3" id="KW-1185">Reference proteome</keyword>
<organism evidence="2 3">
    <name type="scientific">Sphagnurus paluster</name>
    <dbReference type="NCBI Taxonomy" id="117069"/>
    <lineage>
        <taxon>Eukaryota</taxon>
        <taxon>Fungi</taxon>
        <taxon>Dikarya</taxon>
        <taxon>Basidiomycota</taxon>
        <taxon>Agaricomycotina</taxon>
        <taxon>Agaricomycetes</taxon>
        <taxon>Agaricomycetidae</taxon>
        <taxon>Agaricales</taxon>
        <taxon>Tricholomatineae</taxon>
        <taxon>Lyophyllaceae</taxon>
        <taxon>Sphagnurus</taxon>
    </lineage>
</organism>
<reference evidence="2" key="1">
    <citation type="submission" date="2021-02" db="EMBL/GenBank/DDBJ databases">
        <authorList>
            <person name="Nieuwenhuis M."/>
            <person name="Van De Peppel L.J.J."/>
        </authorList>
    </citation>
    <scope>NUCLEOTIDE SEQUENCE</scope>
    <source>
        <strain evidence="2">D49</strain>
    </source>
</reference>
<dbReference type="OrthoDB" id="3249663at2759"/>
<comment type="caution">
    <text evidence="2">The sequence shown here is derived from an EMBL/GenBank/DDBJ whole genome shotgun (WGS) entry which is preliminary data.</text>
</comment>
<feature type="compositionally biased region" description="Polar residues" evidence="1">
    <location>
        <begin position="201"/>
        <end position="211"/>
    </location>
</feature>
<feature type="region of interest" description="Disordered" evidence="1">
    <location>
        <begin position="284"/>
        <end position="356"/>
    </location>
</feature>
<dbReference type="EMBL" id="JABCKI010001008">
    <property type="protein sequence ID" value="KAG5649439.1"/>
    <property type="molecule type" value="Genomic_DNA"/>
</dbReference>
<feature type="compositionally biased region" description="Basic and acidic residues" evidence="1">
    <location>
        <begin position="300"/>
        <end position="313"/>
    </location>
</feature>